<accession>A0AAQ3K6X7</accession>
<dbReference type="GO" id="GO:0008270">
    <property type="term" value="F:zinc ion binding"/>
    <property type="evidence" value="ECO:0007669"/>
    <property type="project" value="UniProtKB-KW"/>
</dbReference>
<evidence type="ECO:0000256" key="3">
    <source>
        <dbReference type="ARBA" id="ARBA00022833"/>
    </source>
</evidence>
<dbReference type="CDD" id="cd07380">
    <property type="entry name" value="MPP_CWF19_N"/>
    <property type="match status" value="1"/>
</dbReference>
<evidence type="ECO:0000313" key="6">
    <source>
        <dbReference type="EMBL" id="WOL03010.1"/>
    </source>
</evidence>
<dbReference type="GO" id="GO:0061632">
    <property type="term" value="F:RNA lariat debranching enzyme activator activity"/>
    <property type="evidence" value="ECO:0007669"/>
    <property type="project" value="TreeGrafter"/>
</dbReference>
<dbReference type="GO" id="GO:0000398">
    <property type="term" value="P:mRNA splicing, via spliceosome"/>
    <property type="evidence" value="ECO:0007669"/>
    <property type="project" value="TreeGrafter"/>
</dbReference>
<feature type="domain" description="C3H1-type" evidence="5">
    <location>
        <begin position="310"/>
        <end position="338"/>
    </location>
</feature>
<feature type="zinc finger region" description="C3H1-type" evidence="4">
    <location>
        <begin position="342"/>
        <end position="370"/>
    </location>
</feature>
<dbReference type="Gene3D" id="3.30.428.10">
    <property type="entry name" value="HIT-like"/>
    <property type="match status" value="1"/>
</dbReference>
<feature type="domain" description="C3H1-type" evidence="5">
    <location>
        <begin position="342"/>
        <end position="370"/>
    </location>
</feature>
<gene>
    <name evidence="6" type="ORF">Cni_G11730</name>
</gene>
<dbReference type="EMBL" id="CP136893">
    <property type="protein sequence ID" value="WOL03010.1"/>
    <property type="molecule type" value="Genomic_DNA"/>
</dbReference>
<keyword evidence="2 4" id="KW-0863">Zinc-finger</keyword>
<sequence>MATPRPRILLCGDVLGRLNYLFKRVQSLNKSTGPFDALLCVGQFFPDSADGIDEVADYFDGRSAVPIPTYFTGDYGVGAARFLSAASKLPSNRGFKTDGLEVCPNLFWLKGSGKFSLHGLSVAYLSGRRSTEADGSGGYNEDDVGALRALAEEPGIVDLFLTNEWPYGVFHGADTSNTTPEVVDPSGSDPVVSELAKEIKPRYHFAGTKGVFYEREPYSNDDSVHVTRFLGLAVVGNKNKQKFIHGIAPTPASAMSTTEICARPQNTTLSPYMLTEKASHVREPMKRPGDPDTQYWRYDTSQKRQRQGGNEGQRLCFKFTSTGSCSRDGKCNFRHDEEAREQYTRNVCFDFLNKGKCERGPDCKFGHSLAEEGSSFSQNERSHSGQGRKEKTCWFCLSSPNVESHLVLSARESYYCALAKGPLVPNHVLLVPIEHCPNTLLMLPDTDAELEMYKSALSIYFKKQAKEVVFFEWIFPQSPHANLQVVPIPLSKASNVKRIFNLAAEKLGFKFKVVNPENETGHGRELLRSQYNSNSSMFYVELPGGTTLLHVVDDKEKFPVQFGREVMAGLLNMPDRADWRNCKVSKEDELQMVEEFKKGFGEFDPAE</sequence>
<organism evidence="6 7">
    <name type="scientific">Canna indica</name>
    <name type="common">Indian-shot</name>
    <dbReference type="NCBI Taxonomy" id="4628"/>
    <lineage>
        <taxon>Eukaryota</taxon>
        <taxon>Viridiplantae</taxon>
        <taxon>Streptophyta</taxon>
        <taxon>Embryophyta</taxon>
        <taxon>Tracheophyta</taxon>
        <taxon>Spermatophyta</taxon>
        <taxon>Magnoliopsida</taxon>
        <taxon>Liliopsida</taxon>
        <taxon>Zingiberales</taxon>
        <taxon>Cannaceae</taxon>
        <taxon>Canna</taxon>
    </lineage>
</organism>
<dbReference type="Pfam" id="PF04677">
    <property type="entry name" value="CwfJ_C_1"/>
    <property type="match status" value="1"/>
</dbReference>
<dbReference type="Proteomes" id="UP001327560">
    <property type="component" value="Chromosome 4"/>
</dbReference>
<evidence type="ECO:0000256" key="4">
    <source>
        <dbReference type="PROSITE-ProRule" id="PRU00723"/>
    </source>
</evidence>
<dbReference type="PANTHER" id="PTHR12072">
    <property type="entry name" value="CWF19, CELL CYCLE CONTROL PROTEIN"/>
    <property type="match status" value="1"/>
</dbReference>
<keyword evidence="3 4" id="KW-0862">Zinc</keyword>
<dbReference type="InterPro" id="IPR040194">
    <property type="entry name" value="Cwf19-like"/>
</dbReference>
<evidence type="ECO:0000313" key="7">
    <source>
        <dbReference type="Proteomes" id="UP001327560"/>
    </source>
</evidence>
<evidence type="ECO:0000256" key="2">
    <source>
        <dbReference type="ARBA" id="ARBA00022771"/>
    </source>
</evidence>
<protein>
    <submittedName>
        <fullName evidence="6">Zinc finger CCCH domain-containing protein 59 isoform X3</fullName>
    </submittedName>
</protein>
<dbReference type="InterPro" id="IPR006767">
    <property type="entry name" value="Cwf19-like_C_dom-2"/>
</dbReference>
<proteinExistence type="predicted"/>
<reference evidence="6 7" key="1">
    <citation type="submission" date="2023-10" db="EMBL/GenBank/DDBJ databases">
        <title>Chromosome-scale genome assembly provides insights into flower coloration mechanisms of Canna indica.</title>
        <authorList>
            <person name="Li C."/>
        </authorList>
    </citation>
    <scope>NUCLEOTIDE SEQUENCE [LARGE SCALE GENOMIC DNA]</scope>
    <source>
        <tissue evidence="6">Flower</tissue>
    </source>
</reference>
<dbReference type="InterPro" id="IPR036855">
    <property type="entry name" value="Znf_CCCH_sf"/>
</dbReference>
<dbReference type="SUPFAM" id="SSF54197">
    <property type="entry name" value="HIT-like"/>
    <property type="match status" value="1"/>
</dbReference>
<name>A0AAQ3K6X7_9LILI</name>
<dbReference type="InterPro" id="IPR006768">
    <property type="entry name" value="Cwf19-like_C_dom-1"/>
</dbReference>
<keyword evidence="7" id="KW-1185">Reference proteome</keyword>
<keyword evidence="1 4" id="KW-0479">Metal-binding</keyword>
<evidence type="ECO:0000259" key="5">
    <source>
        <dbReference type="PROSITE" id="PS50103"/>
    </source>
</evidence>
<dbReference type="InterPro" id="IPR000571">
    <property type="entry name" value="Znf_CCCH"/>
</dbReference>
<dbReference type="InterPro" id="IPR036265">
    <property type="entry name" value="HIT-like_sf"/>
</dbReference>
<dbReference type="Pfam" id="PF04676">
    <property type="entry name" value="CwfJ_C_2"/>
    <property type="match status" value="1"/>
</dbReference>
<dbReference type="Gene3D" id="3.30.1370.210">
    <property type="match status" value="1"/>
</dbReference>
<dbReference type="PANTHER" id="PTHR12072:SF4">
    <property type="entry name" value="CWF19-LIKE PROTEIN 1"/>
    <property type="match status" value="1"/>
</dbReference>
<feature type="zinc finger region" description="C3H1-type" evidence="4">
    <location>
        <begin position="310"/>
        <end position="338"/>
    </location>
</feature>
<dbReference type="SUPFAM" id="SSF90229">
    <property type="entry name" value="CCCH zinc finger"/>
    <property type="match status" value="1"/>
</dbReference>
<evidence type="ECO:0000256" key="1">
    <source>
        <dbReference type="ARBA" id="ARBA00022723"/>
    </source>
</evidence>
<dbReference type="GO" id="GO:0071014">
    <property type="term" value="C:post-mRNA release spliceosomal complex"/>
    <property type="evidence" value="ECO:0007669"/>
    <property type="project" value="TreeGrafter"/>
</dbReference>
<dbReference type="PROSITE" id="PS50103">
    <property type="entry name" value="ZF_C3H1"/>
    <property type="match status" value="2"/>
</dbReference>
<dbReference type="SMART" id="SM00356">
    <property type="entry name" value="ZnF_C3H1"/>
    <property type="match status" value="2"/>
</dbReference>
<dbReference type="AlphaFoldDB" id="A0AAQ3K6X7"/>